<dbReference type="EMBL" id="CU207211">
    <property type="protein sequence ID" value="CAL62249.2"/>
    <property type="molecule type" value="Genomic_DNA"/>
</dbReference>
<protein>
    <submittedName>
        <fullName evidence="1">Uncharacterized protein</fullName>
    </submittedName>
</protein>
<dbReference type="eggNOG" id="ENOG502ZU3U">
    <property type="taxonomic scope" value="Bacteria"/>
</dbReference>
<organism evidence="1 2">
    <name type="scientific">Herminiimonas arsenicoxydans</name>
    <dbReference type="NCBI Taxonomy" id="204773"/>
    <lineage>
        <taxon>Bacteria</taxon>
        <taxon>Pseudomonadati</taxon>
        <taxon>Pseudomonadota</taxon>
        <taxon>Betaproteobacteria</taxon>
        <taxon>Burkholderiales</taxon>
        <taxon>Oxalobacteraceae</taxon>
        <taxon>Herminiimonas</taxon>
    </lineage>
</organism>
<name>A4G6W2_HERAR</name>
<proteinExistence type="predicted"/>
<gene>
    <name evidence="1" type="ordered locus">HEAR2112</name>
</gene>
<evidence type="ECO:0000313" key="2">
    <source>
        <dbReference type="Proteomes" id="UP000006697"/>
    </source>
</evidence>
<sequence length="213" mass="24937">MEIALQNVALTFPYILWLARIMELRIDVQLPPSEFEKELDALNRRLNRPGDTLYDLPCIDIHFPHLAFRYREADGEHYVYVEDLKHGCLAGYTVFNRLIELNRRQDKHLRATHSKYAPAYQRRGIANAIYRWWLDAGNCLISGARQSAGAHALWHSLNKHYDLIYVDLRDKTLRYLGYEVSDQIREDLHTRMILLGKNWDLAGLAERTEMAIA</sequence>
<keyword evidence="2" id="KW-1185">Reference proteome</keyword>
<dbReference type="KEGG" id="har:HEAR2112"/>
<reference evidence="1 2" key="1">
    <citation type="journal article" date="2007" name="PLoS Genet.">
        <title>A tale of two oxidation states: bacterial colonization of arsenic-rich environments.</title>
        <authorList>
            <person name="Muller D."/>
            <person name="Medigue C."/>
            <person name="Koechler S."/>
            <person name="Barbe V."/>
            <person name="Barakat M."/>
            <person name="Talla E."/>
            <person name="Bonnefoy V."/>
            <person name="Krin E."/>
            <person name="Arsene-Ploetze F."/>
            <person name="Carapito C."/>
            <person name="Chandler M."/>
            <person name="Cournoyer B."/>
            <person name="Cruveiller S."/>
            <person name="Dossat C."/>
            <person name="Duval S."/>
            <person name="Heymann M."/>
            <person name="Leize E."/>
            <person name="Lieutaud A."/>
            <person name="Lievremont D."/>
            <person name="Makita Y."/>
            <person name="Mangenot S."/>
            <person name="Nitschke W."/>
            <person name="Ortet P."/>
            <person name="Perdrial N."/>
            <person name="Schoepp B."/>
            <person name="Siguier N."/>
            <person name="Simeonova D.D."/>
            <person name="Rouy Z."/>
            <person name="Segurens B."/>
            <person name="Turlin E."/>
            <person name="Vallenet D."/>
            <person name="Van Dorsselaer A."/>
            <person name="Weiss S."/>
            <person name="Weissenbach J."/>
            <person name="Lett M.C."/>
            <person name="Danchin A."/>
            <person name="Bertin P.N."/>
        </authorList>
    </citation>
    <scope>NUCLEOTIDE SEQUENCE [LARGE SCALE GENOMIC DNA]</scope>
    <source>
        <strain evidence="2">ULPAs1</strain>
    </source>
</reference>
<accession>A4G6W2</accession>
<dbReference type="Proteomes" id="UP000006697">
    <property type="component" value="Chromosome"/>
</dbReference>
<dbReference type="HOGENOM" id="CLU_092718_0_0_4"/>
<evidence type="ECO:0000313" key="1">
    <source>
        <dbReference type="EMBL" id="CAL62249.2"/>
    </source>
</evidence>
<dbReference type="AlphaFoldDB" id="A4G6W2"/>